<dbReference type="InterPro" id="IPR001611">
    <property type="entry name" value="Leu-rich_rpt"/>
</dbReference>
<name>A0AAD9E2M3_9TELE</name>
<comment type="caution">
    <text evidence="12">The sequence shown here is derived from an EMBL/GenBank/DDBJ whole genome shotgun (WGS) entry which is preliminary data.</text>
</comment>
<evidence type="ECO:0000256" key="1">
    <source>
        <dbReference type="ARBA" id="ARBA00004479"/>
    </source>
</evidence>
<dbReference type="InterPro" id="IPR000483">
    <property type="entry name" value="Cys-rich_flank_reg_C"/>
</dbReference>
<comment type="subcellular location">
    <subcellularLocation>
        <location evidence="1">Membrane</location>
        <topology evidence="1">Single-pass type I membrane protein</topology>
    </subcellularLocation>
</comment>
<keyword evidence="4 10" id="KW-0812">Transmembrane</keyword>
<keyword evidence="7 10" id="KW-1133">Transmembrane helix</keyword>
<evidence type="ECO:0000256" key="3">
    <source>
        <dbReference type="ARBA" id="ARBA00022614"/>
    </source>
</evidence>
<dbReference type="Gene3D" id="3.80.10.10">
    <property type="entry name" value="Ribonuclease Inhibitor"/>
    <property type="match status" value="2"/>
</dbReference>
<feature type="compositionally biased region" description="Polar residues" evidence="9">
    <location>
        <begin position="46"/>
        <end position="59"/>
    </location>
</feature>
<dbReference type="SMART" id="SM00082">
    <property type="entry name" value="LRRCT"/>
    <property type="match status" value="2"/>
</dbReference>
<evidence type="ECO:0000313" key="13">
    <source>
        <dbReference type="Proteomes" id="UP001239994"/>
    </source>
</evidence>
<organism evidence="12 13">
    <name type="scientific">Electrophorus voltai</name>
    <dbReference type="NCBI Taxonomy" id="2609070"/>
    <lineage>
        <taxon>Eukaryota</taxon>
        <taxon>Metazoa</taxon>
        <taxon>Chordata</taxon>
        <taxon>Craniata</taxon>
        <taxon>Vertebrata</taxon>
        <taxon>Euteleostomi</taxon>
        <taxon>Actinopterygii</taxon>
        <taxon>Neopterygii</taxon>
        <taxon>Teleostei</taxon>
        <taxon>Ostariophysi</taxon>
        <taxon>Gymnotiformes</taxon>
        <taxon>Gymnotoidei</taxon>
        <taxon>Gymnotidae</taxon>
        <taxon>Electrophorus</taxon>
    </lineage>
</organism>
<dbReference type="PROSITE" id="PS51450">
    <property type="entry name" value="LRR"/>
    <property type="match status" value="4"/>
</dbReference>
<evidence type="ECO:0000256" key="6">
    <source>
        <dbReference type="ARBA" id="ARBA00022737"/>
    </source>
</evidence>
<keyword evidence="8 10" id="KW-0472">Membrane</keyword>
<keyword evidence="13" id="KW-1185">Reference proteome</keyword>
<dbReference type="Pfam" id="PF13855">
    <property type="entry name" value="LRR_8"/>
    <property type="match status" value="2"/>
</dbReference>
<dbReference type="SMART" id="SM00365">
    <property type="entry name" value="LRR_SD22"/>
    <property type="match status" value="4"/>
</dbReference>
<evidence type="ECO:0000256" key="2">
    <source>
        <dbReference type="ARBA" id="ARBA00010439"/>
    </source>
</evidence>
<feature type="region of interest" description="Disordered" evidence="9">
    <location>
        <begin position="41"/>
        <end position="68"/>
    </location>
</feature>
<feature type="non-terminal residue" evidence="12">
    <location>
        <position position="1"/>
    </location>
</feature>
<dbReference type="FunFam" id="3.80.10.10:FF:000001">
    <property type="entry name" value="SLIT and NTRK-like family, member 1"/>
    <property type="match status" value="2"/>
</dbReference>
<evidence type="ECO:0000256" key="9">
    <source>
        <dbReference type="SAM" id="MobiDB-lite"/>
    </source>
</evidence>
<dbReference type="SMART" id="SM00369">
    <property type="entry name" value="LRR_TYP"/>
    <property type="match status" value="9"/>
</dbReference>
<feature type="transmembrane region" description="Helical" evidence="10">
    <location>
        <begin position="663"/>
        <end position="689"/>
    </location>
</feature>
<feature type="domain" description="LRRCT" evidence="11">
    <location>
        <begin position="576"/>
        <end position="626"/>
    </location>
</feature>
<dbReference type="EMBL" id="JAROKS010000006">
    <property type="protein sequence ID" value="KAK1802891.1"/>
    <property type="molecule type" value="Genomic_DNA"/>
</dbReference>
<dbReference type="SUPFAM" id="SSF52058">
    <property type="entry name" value="L domain-like"/>
    <property type="match status" value="2"/>
</dbReference>
<comment type="similarity">
    <text evidence="2">Belongs to the SLITRK family.</text>
</comment>
<feature type="compositionally biased region" description="Basic and acidic residues" evidence="9">
    <location>
        <begin position="755"/>
        <end position="770"/>
    </location>
</feature>
<evidence type="ECO:0000256" key="7">
    <source>
        <dbReference type="ARBA" id="ARBA00022989"/>
    </source>
</evidence>
<dbReference type="InterPro" id="IPR003591">
    <property type="entry name" value="Leu-rich_rpt_typical-subtyp"/>
</dbReference>
<dbReference type="PANTHER" id="PTHR45773:SF1">
    <property type="entry name" value="SLIT AND NTRK-LIKE PROTEIN 6"/>
    <property type="match status" value="1"/>
</dbReference>
<dbReference type="AlphaFoldDB" id="A0AAD9E2M3"/>
<proteinExistence type="inferred from homology"/>
<dbReference type="GO" id="GO:0051965">
    <property type="term" value="P:positive regulation of synapse assembly"/>
    <property type="evidence" value="ECO:0007669"/>
    <property type="project" value="TreeGrafter"/>
</dbReference>
<evidence type="ECO:0000256" key="5">
    <source>
        <dbReference type="ARBA" id="ARBA00022729"/>
    </source>
</evidence>
<evidence type="ECO:0000259" key="11">
    <source>
        <dbReference type="SMART" id="SM00082"/>
    </source>
</evidence>
<protein>
    <recommendedName>
        <fullName evidence="11">LRRCT domain-containing protein</fullName>
    </recommendedName>
</protein>
<reference evidence="12" key="1">
    <citation type="submission" date="2023-03" db="EMBL/GenBank/DDBJ databases">
        <title>Electrophorus voltai genome.</title>
        <authorList>
            <person name="Bian C."/>
        </authorList>
    </citation>
    <scope>NUCLEOTIDE SEQUENCE</scope>
    <source>
        <strain evidence="12">CB-2022</strain>
        <tissue evidence="12">Muscle</tissue>
    </source>
</reference>
<keyword evidence="3" id="KW-0433">Leucine-rich repeat</keyword>
<evidence type="ECO:0000256" key="8">
    <source>
        <dbReference type="ARBA" id="ARBA00023136"/>
    </source>
</evidence>
<keyword evidence="5" id="KW-0732">Signal</keyword>
<keyword evidence="6" id="KW-0677">Repeat</keyword>
<feature type="domain" description="LRRCT" evidence="11">
    <location>
        <begin position="291"/>
        <end position="341"/>
    </location>
</feature>
<accession>A0AAD9E2M3</accession>
<dbReference type="GO" id="GO:0016020">
    <property type="term" value="C:membrane"/>
    <property type="evidence" value="ECO:0007669"/>
    <property type="project" value="UniProtKB-SubCell"/>
</dbReference>
<dbReference type="InterPro" id="IPR032675">
    <property type="entry name" value="LRR_dom_sf"/>
</dbReference>
<dbReference type="PANTHER" id="PTHR45773">
    <property type="entry name" value="SLIT AND NTRK-LIKE PROTEIN 4-RELATED"/>
    <property type="match status" value="1"/>
</dbReference>
<feature type="region of interest" description="Disordered" evidence="9">
    <location>
        <begin position="753"/>
        <end position="798"/>
    </location>
</feature>
<evidence type="ECO:0000313" key="12">
    <source>
        <dbReference type="EMBL" id="KAK1802891.1"/>
    </source>
</evidence>
<sequence>AGERRVISAPTQKSFGVTAIRVEADVVSKAMRRADVPAMFPPAPPSCSSNSGADNGSSPSPVPRDAVPTTRGKMLSRLVIFGSLLTCACLQDSEGPESWFGGACDSLCSCEEKDGVLHVNCEDRNIKKISEVQVGWDRPFHLNLYKNDLVELLPEDMERFENAVTLHLGANSIQELEPGVFGALGSLKKLHINSNFLVMLKEDTFHGLVNLEYLQADTNFIRVVEPGAFSKLVRLKVLILNDNAVEFLPANIFRFVPLTHLDLRGNRLQTLPYVGFLEHVGRIIELLLEDNSWVCDCQIVHLKIWMENMRAQASIGDVVCSSPHHLRGSMLAKVKRDVLCPSHTQISLEEPSQSLDMAVTPSTRVLQVPDTGDDAKIPTPAHAPRTLCVAQCSCFRHPIAGFLVHCEDSGIQRISDLGILQQSPSKLVLTGNMIQRLLKYDFVTYDSLELLNLANNQIDYVDNETFLSLSHLKKLYLNGNRLGKISATMFLGLHNLESLYLEFNVIKEIEAGSFNPLTKLKLLFLNNNLLSALPAQIFRNVPLTKLNLRTNLFTHLPVSNVLDQLDFLEQIHLEDNLWDCTCDLVSLKQWLERLKKDTATGPILCHSPRKVSSGEIRSLKTDVLCPGLVTHSSSSAEFGLQPTAAPKLGTGGFFHSLTEAIPLSVLILCLLILFLTVIFCSAGVAVFVLHRRRRESKSKQTEEQPRESSPIHLHYSMYGRKTTHHMAERHGGSMYDPVPRSPVVQVCRNPSYCSRHKERDPEDHEAEKPCRGRAGLTDGGRGSPPTPNERPGEFVPLADPGSLYRSLLERERELQQLGITEYLKRNIPQLPPSTDGMVPGQHEELKLMEALVYARPRKVAVEQTTDEYFELKAKLHTEPDYLEVLEHQTAFT</sequence>
<feature type="region of interest" description="Disordered" evidence="9">
    <location>
        <begin position="694"/>
        <end position="714"/>
    </location>
</feature>
<feature type="compositionally biased region" description="Basic and acidic residues" evidence="9">
    <location>
        <begin position="697"/>
        <end position="706"/>
    </location>
</feature>
<gene>
    <name evidence="12" type="ORF">P4O66_021197</name>
</gene>
<evidence type="ECO:0000256" key="4">
    <source>
        <dbReference type="ARBA" id="ARBA00022692"/>
    </source>
</evidence>
<evidence type="ECO:0000256" key="10">
    <source>
        <dbReference type="SAM" id="Phobius"/>
    </source>
</evidence>
<dbReference type="Proteomes" id="UP001239994">
    <property type="component" value="Unassembled WGS sequence"/>
</dbReference>
<dbReference type="GO" id="GO:0007409">
    <property type="term" value="P:axonogenesis"/>
    <property type="evidence" value="ECO:0007669"/>
    <property type="project" value="TreeGrafter"/>
</dbReference>